<keyword evidence="3" id="KW-0378">Hydrolase</keyword>
<keyword evidence="8" id="KW-1185">Reference proteome</keyword>
<dbReference type="PANTHER" id="PTHR42978:SF6">
    <property type="entry name" value="QUORUM-QUENCHING LACTONASE YTNP-RELATED"/>
    <property type="match status" value="1"/>
</dbReference>
<dbReference type="RefSeq" id="WP_351945533.1">
    <property type="nucleotide sequence ID" value="NZ_JBEOYA010000001.1"/>
</dbReference>
<evidence type="ECO:0000256" key="2">
    <source>
        <dbReference type="ARBA" id="ARBA00022723"/>
    </source>
</evidence>
<keyword evidence="4" id="KW-0862">Zinc</keyword>
<dbReference type="SUPFAM" id="SSF56281">
    <property type="entry name" value="Metallo-hydrolase/oxidoreductase"/>
    <property type="match status" value="1"/>
</dbReference>
<dbReference type="EMBL" id="JBEPAZ010000002">
    <property type="protein sequence ID" value="MER6426990.1"/>
    <property type="molecule type" value="Genomic_DNA"/>
</dbReference>
<dbReference type="Proteomes" id="UP001470023">
    <property type="component" value="Unassembled WGS sequence"/>
</dbReference>
<feature type="region of interest" description="Disordered" evidence="5">
    <location>
        <begin position="83"/>
        <end position="106"/>
    </location>
</feature>
<evidence type="ECO:0000256" key="4">
    <source>
        <dbReference type="ARBA" id="ARBA00022833"/>
    </source>
</evidence>
<organism evidence="7 8">
    <name type="scientific">Streptomyces sp. 900105245</name>
    <dbReference type="NCBI Taxonomy" id="3154379"/>
    <lineage>
        <taxon>Bacteria</taxon>
        <taxon>Bacillati</taxon>
        <taxon>Actinomycetota</taxon>
        <taxon>Actinomycetes</taxon>
        <taxon>Kitasatosporales</taxon>
        <taxon>Streptomycetaceae</taxon>
        <taxon>Streptomyces</taxon>
    </lineage>
</organism>
<dbReference type="InterPro" id="IPR001279">
    <property type="entry name" value="Metallo-B-lactamas"/>
</dbReference>
<dbReference type="InterPro" id="IPR051013">
    <property type="entry name" value="MBL_superfamily_lactonases"/>
</dbReference>
<dbReference type="CDD" id="cd16277">
    <property type="entry name" value="metallo-hydrolase-like_MBL-fold"/>
    <property type="match status" value="1"/>
</dbReference>
<keyword evidence="2" id="KW-0479">Metal-binding</keyword>
<evidence type="ECO:0000256" key="1">
    <source>
        <dbReference type="ARBA" id="ARBA00007749"/>
    </source>
</evidence>
<comment type="similarity">
    <text evidence="1">Belongs to the metallo-beta-lactamase superfamily.</text>
</comment>
<evidence type="ECO:0000256" key="3">
    <source>
        <dbReference type="ARBA" id="ARBA00022801"/>
    </source>
</evidence>
<gene>
    <name evidence="7" type="ORF">ABT272_04460</name>
</gene>
<accession>A0ABV1U112</accession>
<protein>
    <submittedName>
        <fullName evidence="7">MBL fold metallo-hydrolase</fullName>
    </submittedName>
</protein>
<evidence type="ECO:0000259" key="6">
    <source>
        <dbReference type="SMART" id="SM00849"/>
    </source>
</evidence>
<feature type="domain" description="Metallo-beta-lactamase" evidence="6">
    <location>
        <begin position="63"/>
        <end position="277"/>
    </location>
</feature>
<name>A0ABV1U112_9ACTN</name>
<dbReference type="SMART" id="SM00849">
    <property type="entry name" value="Lactamase_B"/>
    <property type="match status" value="1"/>
</dbReference>
<reference evidence="7 8" key="1">
    <citation type="submission" date="2024-06" db="EMBL/GenBank/DDBJ databases">
        <title>The Natural Products Discovery Center: Release of the First 8490 Sequenced Strains for Exploring Actinobacteria Biosynthetic Diversity.</title>
        <authorList>
            <person name="Kalkreuter E."/>
            <person name="Kautsar S.A."/>
            <person name="Yang D."/>
            <person name="Bader C.D."/>
            <person name="Teijaro C.N."/>
            <person name="Fluegel L."/>
            <person name="Davis C.M."/>
            <person name="Simpson J.R."/>
            <person name="Lauterbach L."/>
            <person name="Steele A.D."/>
            <person name="Gui C."/>
            <person name="Meng S."/>
            <person name="Li G."/>
            <person name="Viehrig K."/>
            <person name="Ye F."/>
            <person name="Su P."/>
            <person name="Kiefer A.F."/>
            <person name="Nichols A."/>
            <person name="Cepeda A.J."/>
            <person name="Yan W."/>
            <person name="Fan B."/>
            <person name="Jiang Y."/>
            <person name="Adhikari A."/>
            <person name="Zheng C.-J."/>
            <person name="Schuster L."/>
            <person name="Cowan T.M."/>
            <person name="Smanski M.J."/>
            <person name="Chevrette M.G."/>
            <person name="De Carvalho L.P.S."/>
            <person name="Shen B."/>
        </authorList>
    </citation>
    <scope>NUCLEOTIDE SEQUENCE [LARGE SCALE GENOMIC DNA]</scope>
    <source>
        <strain evidence="7 8">NPDC001166</strain>
    </source>
</reference>
<proteinExistence type="inferred from homology"/>
<dbReference type="Gene3D" id="3.60.15.10">
    <property type="entry name" value="Ribonuclease Z/Hydroxyacylglutathione hydrolase-like"/>
    <property type="match status" value="1"/>
</dbReference>
<dbReference type="PANTHER" id="PTHR42978">
    <property type="entry name" value="QUORUM-QUENCHING LACTONASE YTNP-RELATED-RELATED"/>
    <property type="match status" value="1"/>
</dbReference>
<sequence length="300" mass="33135">MAEDTVQKFMIGDVEVLRVVEWQGPLAPARRLVPDSRPELWREHEDQLAPGHWQPAEDLAVAALQTWVVRSGGRTVLVDTGVGRDRERPANPRFHRRDGDLPGRLRRAGVDPADVDLVVNTHIHADHVGWNTRDAGGTWVPTFPNARYLLPAADDHHFGPEGGYGGGVRVDDRLLYEDSVAPVHRAGQARVWEGEHRIDEHLVLAPAPGHTPGSSVLRVASRGERAVFVGDLLHSPVQILRPECSSCFCLDPRQAAATRRRELERAAEERALVVPAHFAGAGAVEVRKARDGFTLHRWAA</sequence>
<comment type="caution">
    <text evidence="7">The sequence shown here is derived from an EMBL/GenBank/DDBJ whole genome shotgun (WGS) entry which is preliminary data.</text>
</comment>
<evidence type="ECO:0000313" key="7">
    <source>
        <dbReference type="EMBL" id="MER6426990.1"/>
    </source>
</evidence>
<evidence type="ECO:0000256" key="5">
    <source>
        <dbReference type="SAM" id="MobiDB-lite"/>
    </source>
</evidence>
<dbReference type="InterPro" id="IPR036866">
    <property type="entry name" value="RibonucZ/Hydroxyglut_hydro"/>
</dbReference>
<dbReference type="Pfam" id="PF00753">
    <property type="entry name" value="Lactamase_B"/>
    <property type="match status" value="1"/>
</dbReference>
<evidence type="ECO:0000313" key="8">
    <source>
        <dbReference type="Proteomes" id="UP001470023"/>
    </source>
</evidence>